<dbReference type="SMART" id="SM00248">
    <property type="entry name" value="ANK"/>
    <property type="match status" value="6"/>
</dbReference>
<feature type="region of interest" description="Disordered" evidence="4">
    <location>
        <begin position="985"/>
        <end position="1007"/>
    </location>
</feature>
<feature type="compositionally biased region" description="Polar residues" evidence="4">
    <location>
        <begin position="920"/>
        <end position="933"/>
    </location>
</feature>
<evidence type="ECO:0000256" key="1">
    <source>
        <dbReference type="ARBA" id="ARBA00022737"/>
    </source>
</evidence>
<sequence length="1475" mass="162925">MASLSTLAEDIMHGICEYLTPRDIFQLTLTQKRFATSFERSLLLHRDLASQTYTAMLAAIIRNEVDRVEELLKLGYEAKFACSRSVLACPADFDFPVNNLMLQTPSNVAIRRQGLAALVIERLYRPACDTHKIWINYSVLAHAILEDQVETVKLLHKHGADLEKPLLQVFAFRGMPVDVDHQISVLHLASSSAMIETLLELAPNIPIDKDRFMHTEPLLLWHVERGTDIRGLRRLLEAGAHVDGARPATQRIGFCQCEQEDTLHVFLDHKSPLEAAIWNLDQDAVELLLEHGASTVYPPNDTGEATCLHEAIRIFLLEHKPEDLEVSLQIFRLLLDHGFDVNHEYIEWAGWTPEGTRLQPTGTRINLVVDSLIYYASTEMFQLLLDAGADPFNASGVRPGDKSYVVMLGLSSSVARLYPTNMTEPERASLQSAKLKALIAKRTESDPSGRDRRLLFMAALGISRPSELHQVFKVLQKVFGSFEEELSLLADTMGRLKMIPGVLQESRQIIEFLIRCGAPVNHPNFDGETPLHVAYTISIASPLPIGETDDLLAWDVDEEQGFTVGWAIGTNNLFGHETINGFLGSIISAPAEAEKRVRNANAIFDALIQAGAAQNLLNEKGETAAMVMAQHESRLLHTNFVKEVPPLYVSPGTDTPLVHFRKLRLGEVSAYDLLATSDFIAERRCGTNGDSSAAPFRTAITGLAAHPPTKIGKAPFARLSARTGPASATALRLTSTALWRASLDILGISRGPLVISACFAGLKDVAVHLLSSNEHLSDLNNHQSRLPAAESSAFTCDETRPECLACVKKGVKCSGYERPVTFRDVTTRAAESSRKFEEARWAALRREDERRKRRRIGSTGEPSPAPRESSTPENIIELPAKNDTLTAPVPAPMPPWHSTNAEGWLAGSFTLPWSLFDTSGASSAVQDSPQGVQETVRPRNASSELELPASLEDSANRLMLASGVPNTSASAGEAPSPALTTGWDEFLVTDGSSPGSSTSTSSPLGEPTVDCQLSIPLEEVLIQHFDRNVLPLIPVALSFPNLFRQSSCFRSAVLALSASNIKLTQPLPIDPLVLRRVCDDSSVWIYYDTAVKGLQAQLQNVENYRGEELAGAALLLAYHELEAGTALGIRNHATGLDAIASKLDFAASSIPDLFKAWRMLRYDVRFMMLPTRATCNVVDNYDVSSLLDPQLAIRDILFRLHGLHARHAMEATFSQDTTADGDSASEKVALWLMSVLGRESDRRNVRLKDFHKENLTPDTMLRQCDVFSHRLDNWHKGLCDHDMPVVNLGADSDLISGATFETFVTYRFGDTRKALEYVIYLVCRMTCSYLRSLFDPSVQSSGTDALAKVILGIVCGMNMQQRQQFTVLRVDVLLRMAAGLSEGTNFITTVLDYLLPRLISSGLTGPDIVAWVYLKSALELELRERRKGRAIRMTIDGVEEDCEMWQLVNRHPVAAFGDYNGRGYFRDCYVIECLG</sequence>
<proteinExistence type="predicted"/>
<organism evidence="5 6">
    <name type="scientific">Colletotrichum cuscutae</name>
    <dbReference type="NCBI Taxonomy" id="1209917"/>
    <lineage>
        <taxon>Eukaryota</taxon>
        <taxon>Fungi</taxon>
        <taxon>Dikarya</taxon>
        <taxon>Ascomycota</taxon>
        <taxon>Pezizomycotina</taxon>
        <taxon>Sordariomycetes</taxon>
        <taxon>Hypocreomycetidae</taxon>
        <taxon>Glomerellales</taxon>
        <taxon>Glomerellaceae</taxon>
        <taxon>Colletotrichum</taxon>
        <taxon>Colletotrichum acutatum species complex</taxon>
    </lineage>
</organism>
<keyword evidence="1" id="KW-0677">Repeat</keyword>
<keyword evidence="2" id="KW-0040">ANK repeat</keyword>
<evidence type="ECO:0000313" key="6">
    <source>
        <dbReference type="Proteomes" id="UP001239213"/>
    </source>
</evidence>
<evidence type="ECO:0000256" key="4">
    <source>
        <dbReference type="SAM" id="MobiDB-lite"/>
    </source>
</evidence>
<dbReference type="CDD" id="cd00067">
    <property type="entry name" value="GAL4"/>
    <property type="match status" value="1"/>
</dbReference>
<evidence type="ECO:0000256" key="2">
    <source>
        <dbReference type="ARBA" id="ARBA00023043"/>
    </source>
</evidence>
<reference evidence="5" key="1">
    <citation type="submission" date="2016-11" db="EMBL/GenBank/DDBJ databases">
        <title>The genome sequence of Colletotrichum cuscutae.</title>
        <authorList>
            <person name="Baroncelli R."/>
        </authorList>
    </citation>
    <scope>NUCLEOTIDE SEQUENCE</scope>
    <source>
        <strain evidence="5">IMI 304802</strain>
    </source>
</reference>
<dbReference type="InterPro" id="IPR001138">
    <property type="entry name" value="Zn2Cys6_DnaBD"/>
</dbReference>
<dbReference type="InterPro" id="IPR050745">
    <property type="entry name" value="Multifunctional_regulatory"/>
</dbReference>
<name>A0AAI9XQJ4_9PEZI</name>
<evidence type="ECO:0000256" key="3">
    <source>
        <dbReference type="ARBA" id="ARBA00023242"/>
    </source>
</evidence>
<keyword evidence="6" id="KW-1185">Reference proteome</keyword>
<dbReference type="InterPro" id="IPR002110">
    <property type="entry name" value="Ankyrin_rpt"/>
</dbReference>
<gene>
    <name evidence="5" type="ORF">CCUS01_10001</name>
</gene>
<evidence type="ECO:0008006" key="7">
    <source>
        <dbReference type="Google" id="ProtNLM"/>
    </source>
</evidence>
<feature type="region of interest" description="Disordered" evidence="4">
    <location>
        <begin position="849"/>
        <end position="874"/>
    </location>
</feature>
<evidence type="ECO:0000313" key="5">
    <source>
        <dbReference type="EMBL" id="KAK1456553.1"/>
    </source>
</evidence>
<dbReference type="SUPFAM" id="SSF48403">
    <property type="entry name" value="Ankyrin repeat"/>
    <property type="match status" value="2"/>
</dbReference>
<protein>
    <recommendedName>
        <fullName evidence="7">Ankyrin repeat protein</fullName>
    </recommendedName>
</protein>
<feature type="region of interest" description="Disordered" evidence="4">
    <location>
        <begin position="920"/>
        <end position="947"/>
    </location>
</feature>
<dbReference type="PANTHER" id="PTHR24189:SF50">
    <property type="entry name" value="ANKYRIN REPEAT AND SOCS BOX PROTEIN 2"/>
    <property type="match status" value="1"/>
</dbReference>
<dbReference type="GO" id="GO:0008270">
    <property type="term" value="F:zinc ion binding"/>
    <property type="evidence" value="ECO:0007669"/>
    <property type="project" value="InterPro"/>
</dbReference>
<dbReference type="GO" id="GO:0000981">
    <property type="term" value="F:DNA-binding transcription factor activity, RNA polymerase II-specific"/>
    <property type="evidence" value="ECO:0007669"/>
    <property type="project" value="InterPro"/>
</dbReference>
<feature type="compositionally biased region" description="Low complexity" evidence="4">
    <location>
        <begin position="991"/>
        <end position="1003"/>
    </location>
</feature>
<dbReference type="InterPro" id="IPR036770">
    <property type="entry name" value="Ankyrin_rpt-contain_sf"/>
</dbReference>
<dbReference type="EMBL" id="MPDP01000285">
    <property type="protein sequence ID" value="KAK1456553.1"/>
    <property type="molecule type" value="Genomic_DNA"/>
</dbReference>
<dbReference type="Gene3D" id="1.25.40.20">
    <property type="entry name" value="Ankyrin repeat-containing domain"/>
    <property type="match status" value="2"/>
</dbReference>
<comment type="caution">
    <text evidence="5">The sequence shown here is derived from an EMBL/GenBank/DDBJ whole genome shotgun (WGS) entry which is preliminary data.</text>
</comment>
<dbReference type="PANTHER" id="PTHR24189">
    <property type="entry name" value="MYOTROPHIN"/>
    <property type="match status" value="1"/>
</dbReference>
<accession>A0AAI9XQJ4</accession>
<keyword evidence="3" id="KW-0539">Nucleus</keyword>
<dbReference type="Proteomes" id="UP001239213">
    <property type="component" value="Unassembled WGS sequence"/>
</dbReference>